<protein>
    <submittedName>
        <fullName evidence="1">Uncharacterized protein</fullName>
    </submittedName>
</protein>
<dbReference type="AlphaFoldDB" id="B6HCS0"/>
<organism evidence="1 2">
    <name type="scientific">Penicillium rubens (strain ATCC 28089 / DSM 1075 / NRRL 1951 / Wisconsin 54-1255)</name>
    <name type="common">Penicillium chrysogenum</name>
    <dbReference type="NCBI Taxonomy" id="500485"/>
    <lineage>
        <taxon>Eukaryota</taxon>
        <taxon>Fungi</taxon>
        <taxon>Dikarya</taxon>
        <taxon>Ascomycota</taxon>
        <taxon>Pezizomycotina</taxon>
        <taxon>Eurotiomycetes</taxon>
        <taxon>Eurotiomycetidae</taxon>
        <taxon>Eurotiales</taxon>
        <taxon>Aspergillaceae</taxon>
        <taxon>Penicillium</taxon>
        <taxon>Penicillium chrysogenum species complex</taxon>
    </lineage>
</organism>
<evidence type="ECO:0000313" key="1">
    <source>
        <dbReference type="EMBL" id="CAP94871.1"/>
    </source>
</evidence>
<name>B6HCS0_PENRW</name>
<dbReference type="OMA" id="IPFLEDH"/>
<dbReference type="OrthoDB" id="4358740at2759"/>
<evidence type="ECO:0000313" key="2">
    <source>
        <dbReference type="Proteomes" id="UP000000724"/>
    </source>
</evidence>
<proteinExistence type="predicted"/>
<gene>
    <name evidence="1" type="ORF">Pc18g06470</name>
    <name evidence="1" type="ORF">PCH_Pc18g06470</name>
</gene>
<sequence length="240" mass="27597">MLWSKDIPRTRPVNHLLKTHGRRSPQSLARATVLRVTIRLQLVVTWSLSVISQFPNKDVGFFGRLIHHTARMAGLPLRFMEKVNQAVSDALETHRSIRILGDLPTEKLNHEDYLASTRELIESFVDSWKEKADLRLLAVEVWPRHTYFALDFNNDEYNYDSAHTQVVVIPVYLLRLSRKSHSWAIFRHKPQDSSLAKRIADLHEGNGQNPIPFLEDHIKGVTHYAPRNSKSPVVVSENAT</sequence>
<dbReference type="EMBL" id="AM920433">
    <property type="protein sequence ID" value="CAP94871.1"/>
    <property type="molecule type" value="Genomic_DNA"/>
</dbReference>
<dbReference type="VEuPathDB" id="FungiDB:PCH_Pc18g06470"/>
<reference evidence="1 2" key="1">
    <citation type="journal article" date="2008" name="Nat. Biotechnol.">
        <title>Genome sequencing and analysis of the filamentous fungus Penicillium chrysogenum.</title>
        <authorList>
            <person name="van den Berg M.A."/>
            <person name="Albang R."/>
            <person name="Albermann K."/>
            <person name="Badger J.H."/>
            <person name="Daran J.-M."/>
            <person name="Driessen A.J.M."/>
            <person name="Garcia-Estrada C."/>
            <person name="Fedorova N.D."/>
            <person name="Harris D.M."/>
            <person name="Heijne W.H.M."/>
            <person name="Joardar V.S."/>
            <person name="Kiel J.A.K.W."/>
            <person name="Kovalchuk A."/>
            <person name="Martin J.F."/>
            <person name="Nierman W.C."/>
            <person name="Nijland J.G."/>
            <person name="Pronk J.T."/>
            <person name="Roubos J.A."/>
            <person name="van der Klei I.J."/>
            <person name="van Peij N.N.M.E."/>
            <person name="Veenhuis M."/>
            <person name="von Doehren H."/>
            <person name="Wagner C."/>
            <person name="Wortman J.R."/>
            <person name="Bovenberg R.A.L."/>
        </authorList>
    </citation>
    <scope>NUCLEOTIDE SEQUENCE [LARGE SCALE GENOMIC DNA]</scope>
    <source>
        <strain evidence="2">ATCC 28089 / DSM 1075 / NRRL 1951 / Wisconsin 54-1255</strain>
    </source>
</reference>
<dbReference type="HOGENOM" id="CLU_1156725_0_0_1"/>
<keyword evidence="2" id="KW-1185">Reference proteome</keyword>
<accession>B6HCS0</accession>
<dbReference type="Proteomes" id="UP000000724">
    <property type="component" value="Contig Pc00c18"/>
</dbReference>